<keyword evidence="4" id="KW-1185">Reference proteome</keyword>
<dbReference type="EMBL" id="JACMRX010000001">
    <property type="protein sequence ID" value="KAF7997250.1"/>
    <property type="molecule type" value="Genomic_DNA"/>
</dbReference>
<organism evidence="3 4">
    <name type="scientific">Aphidius gifuensis</name>
    <name type="common">Parasitoid wasp</name>
    <dbReference type="NCBI Taxonomy" id="684658"/>
    <lineage>
        <taxon>Eukaryota</taxon>
        <taxon>Metazoa</taxon>
        <taxon>Ecdysozoa</taxon>
        <taxon>Arthropoda</taxon>
        <taxon>Hexapoda</taxon>
        <taxon>Insecta</taxon>
        <taxon>Pterygota</taxon>
        <taxon>Neoptera</taxon>
        <taxon>Endopterygota</taxon>
        <taxon>Hymenoptera</taxon>
        <taxon>Apocrita</taxon>
        <taxon>Ichneumonoidea</taxon>
        <taxon>Braconidae</taxon>
        <taxon>Aphidiinae</taxon>
        <taxon>Aphidius</taxon>
    </lineage>
</organism>
<protein>
    <recommendedName>
        <fullName evidence="2">DUF4455 domain-containing protein</fullName>
    </recommendedName>
</protein>
<dbReference type="Proteomes" id="UP000639338">
    <property type="component" value="Unassembled WGS sequence"/>
</dbReference>
<evidence type="ECO:0000256" key="1">
    <source>
        <dbReference type="SAM" id="Coils"/>
    </source>
</evidence>
<accession>A0A835CY34</accession>
<evidence type="ECO:0000313" key="3">
    <source>
        <dbReference type="EMBL" id="KAF7997250.1"/>
    </source>
</evidence>
<evidence type="ECO:0000313" key="4">
    <source>
        <dbReference type="Proteomes" id="UP000639338"/>
    </source>
</evidence>
<sequence length="164" mass="19772">MNNYENIKSVSSNFESISKQSVVVEKLLEKKKHMYENACEKMNDELEKIQENINDKLKNCIINIKFDINKLRDDIEIIKKNFLTDYSRYTNEGCRKINKQFNNLMLIEKNKINKFRQDIKDIEFKRWTYVIEIIKKYNNIIKNIAYMVHNKIMIPTNDEIQVPL</sequence>
<comment type="caution">
    <text evidence="3">The sequence shown here is derived from an EMBL/GenBank/DDBJ whole genome shotgun (WGS) entry which is preliminary data.</text>
</comment>
<keyword evidence="1" id="KW-0175">Coiled coil</keyword>
<feature type="domain" description="DUF4455" evidence="2">
    <location>
        <begin position="29"/>
        <end position="149"/>
    </location>
</feature>
<evidence type="ECO:0000259" key="2">
    <source>
        <dbReference type="Pfam" id="PF14643"/>
    </source>
</evidence>
<gene>
    <name evidence="3" type="ORF">HCN44_005527</name>
</gene>
<name>A0A835CY34_APHGI</name>
<proteinExistence type="predicted"/>
<dbReference type="AlphaFoldDB" id="A0A835CY34"/>
<dbReference type="Pfam" id="PF14643">
    <property type="entry name" value="DUF4455"/>
    <property type="match status" value="1"/>
</dbReference>
<dbReference type="InterPro" id="IPR028089">
    <property type="entry name" value="DUF4455"/>
</dbReference>
<reference evidence="3 4" key="1">
    <citation type="submission" date="2020-08" db="EMBL/GenBank/DDBJ databases">
        <title>Aphidius gifuensis genome sequencing and assembly.</title>
        <authorList>
            <person name="Du Z."/>
        </authorList>
    </citation>
    <scope>NUCLEOTIDE SEQUENCE [LARGE SCALE GENOMIC DNA]</scope>
    <source>
        <strain evidence="3">YNYX2018</strain>
        <tissue evidence="3">Adults</tissue>
    </source>
</reference>
<feature type="coiled-coil region" evidence="1">
    <location>
        <begin position="25"/>
        <end position="59"/>
    </location>
</feature>